<dbReference type="PANTHER" id="PTHR44227">
    <property type="match status" value="1"/>
</dbReference>
<dbReference type="PROSITE" id="PS50005">
    <property type="entry name" value="TPR"/>
    <property type="match status" value="1"/>
</dbReference>
<keyword evidence="1" id="KW-0677">Repeat</keyword>
<dbReference type="Gene3D" id="1.25.40.10">
    <property type="entry name" value="Tetratricopeptide repeat domain"/>
    <property type="match status" value="2"/>
</dbReference>
<organism evidence="3">
    <name type="scientific">mine drainage metagenome</name>
    <dbReference type="NCBI Taxonomy" id="410659"/>
    <lineage>
        <taxon>unclassified sequences</taxon>
        <taxon>metagenomes</taxon>
        <taxon>ecological metagenomes</taxon>
    </lineage>
</organism>
<dbReference type="PANTHER" id="PTHR44227:SF3">
    <property type="entry name" value="PROTEIN O-MANNOSYL-TRANSFERASE TMTC4"/>
    <property type="match status" value="1"/>
</dbReference>
<evidence type="ECO:0000256" key="1">
    <source>
        <dbReference type="ARBA" id="ARBA00022737"/>
    </source>
</evidence>
<proteinExistence type="predicted"/>
<evidence type="ECO:0000313" key="3">
    <source>
        <dbReference type="EMBL" id="OIR05153.1"/>
    </source>
</evidence>
<evidence type="ECO:0000256" key="2">
    <source>
        <dbReference type="ARBA" id="ARBA00022803"/>
    </source>
</evidence>
<dbReference type="InterPro" id="IPR011990">
    <property type="entry name" value="TPR-like_helical_dom_sf"/>
</dbReference>
<comment type="caution">
    <text evidence="3">The sequence shown here is derived from an EMBL/GenBank/DDBJ whole genome shotgun (WGS) entry which is preliminary data.</text>
</comment>
<dbReference type="SUPFAM" id="SSF48452">
    <property type="entry name" value="TPR-like"/>
    <property type="match status" value="1"/>
</dbReference>
<dbReference type="InterPro" id="IPR019734">
    <property type="entry name" value="TPR_rpt"/>
</dbReference>
<keyword evidence="2" id="KW-0802">TPR repeat</keyword>
<dbReference type="InterPro" id="IPR052346">
    <property type="entry name" value="O-mannosyl-transferase_TMTC"/>
</dbReference>
<dbReference type="EMBL" id="MLJW01000052">
    <property type="protein sequence ID" value="OIR05153.1"/>
    <property type="molecule type" value="Genomic_DNA"/>
</dbReference>
<reference evidence="3" key="1">
    <citation type="submission" date="2016-10" db="EMBL/GenBank/DDBJ databases">
        <title>Sequence of Gallionella enrichment culture.</title>
        <authorList>
            <person name="Poehlein A."/>
            <person name="Muehling M."/>
            <person name="Daniel R."/>
        </authorList>
    </citation>
    <scope>NUCLEOTIDE SEQUENCE</scope>
</reference>
<accession>A0A1J5S9G1</accession>
<gene>
    <name evidence="3" type="ORF">GALL_127110</name>
</gene>
<dbReference type="AlphaFoldDB" id="A0A1J5S9G1"/>
<protein>
    <submittedName>
        <fullName evidence="3">Tetratricopeptide repeat protein</fullName>
    </submittedName>
</protein>
<sequence>MHLSRLLFFCILFPVAAIAQTAPSKPAPSQAQVQLEDIIQRQQKLFADAERAKKTDNFDPEQFQVSVQDICYAYDDWLKKHPDIAAGYLAYGMLLAKVDMRRESTAMLLKANRLDPNIPQVKNQLGNFLAEEGKTVEAASYFLAAIKLAPNEPLYHYQLGTLLLNASDDFLKSGAWTRAGLDHTMVLAFRKATELAPDNLAYAYSYASCFYQLAQPDWNEALKAWGNVETLCKDALERQTIWLQQANVMIKLGRAQDARALIAKVDLPQLGGQKEKLVALLKETGKK</sequence>
<name>A0A1J5S9G1_9ZZZZ</name>